<evidence type="ECO:0000313" key="2">
    <source>
        <dbReference type="Proteomes" id="UP001278766"/>
    </source>
</evidence>
<proteinExistence type="predicted"/>
<reference evidence="1" key="1">
    <citation type="journal article" date="2023" name="Mol. Phylogenet. Evol.">
        <title>Genome-scale phylogeny and comparative genomics of the fungal order Sordariales.</title>
        <authorList>
            <person name="Hensen N."/>
            <person name="Bonometti L."/>
            <person name="Westerberg I."/>
            <person name="Brannstrom I.O."/>
            <person name="Guillou S."/>
            <person name="Cros-Aarteil S."/>
            <person name="Calhoun S."/>
            <person name="Haridas S."/>
            <person name="Kuo A."/>
            <person name="Mondo S."/>
            <person name="Pangilinan J."/>
            <person name="Riley R."/>
            <person name="LaButti K."/>
            <person name="Andreopoulos B."/>
            <person name="Lipzen A."/>
            <person name="Chen C."/>
            <person name="Yan M."/>
            <person name="Daum C."/>
            <person name="Ng V."/>
            <person name="Clum A."/>
            <person name="Steindorff A."/>
            <person name="Ohm R.A."/>
            <person name="Martin F."/>
            <person name="Silar P."/>
            <person name="Natvig D.O."/>
            <person name="Lalanne C."/>
            <person name="Gautier V."/>
            <person name="Ament-Velasquez S.L."/>
            <person name="Kruys A."/>
            <person name="Hutchinson M.I."/>
            <person name="Powell A.J."/>
            <person name="Barry K."/>
            <person name="Miller A.N."/>
            <person name="Grigoriev I.V."/>
            <person name="Debuchy R."/>
            <person name="Gladieux P."/>
            <person name="Hiltunen Thoren M."/>
            <person name="Johannesson H."/>
        </authorList>
    </citation>
    <scope>NUCLEOTIDE SEQUENCE</scope>
    <source>
        <strain evidence="1">CBS 168.71</strain>
    </source>
</reference>
<sequence>MYTALRLITKGCRFSGPETLGMTVIDDPVSAWYGHIPVPRMVKNQVNHLLELKMIELDQKITDALNRLLSDRRLWIVGTLAVFLLLHIRELDAGRNIYWARYKDSAGFWIHPSLPSALIDEGVASCHSLLRYFHCSLTRHPLCQNWDVERSQRLVGHDEMLVTSMKALQSCVSAMRQAGWIGRNASDLYEDGKPDSVGLTISSLIFTEMADAQVKDFH</sequence>
<protein>
    <submittedName>
        <fullName evidence="1">Uncharacterized protein</fullName>
    </submittedName>
</protein>
<gene>
    <name evidence="1" type="ORF">B0H64DRAFT_331354</name>
</gene>
<dbReference type="AlphaFoldDB" id="A0AAE0H6X7"/>
<keyword evidence="2" id="KW-1185">Reference proteome</keyword>
<evidence type="ECO:0000313" key="1">
    <source>
        <dbReference type="EMBL" id="KAK3291070.1"/>
    </source>
</evidence>
<dbReference type="GeneID" id="87837942"/>
<accession>A0AAE0H6X7</accession>
<comment type="caution">
    <text evidence="1">The sequence shown here is derived from an EMBL/GenBank/DDBJ whole genome shotgun (WGS) entry which is preliminary data.</text>
</comment>
<dbReference type="EMBL" id="JAUEPN010000011">
    <property type="protein sequence ID" value="KAK3291070.1"/>
    <property type="molecule type" value="Genomic_DNA"/>
</dbReference>
<organism evidence="1 2">
    <name type="scientific">Chaetomium fimeti</name>
    <dbReference type="NCBI Taxonomy" id="1854472"/>
    <lineage>
        <taxon>Eukaryota</taxon>
        <taxon>Fungi</taxon>
        <taxon>Dikarya</taxon>
        <taxon>Ascomycota</taxon>
        <taxon>Pezizomycotina</taxon>
        <taxon>Sordariomycetes</taxon>
        <taxon>Sordariomycetidae</taxon>
        <taxon>Sordariales</taxon>
        <taxon>Chaetomiaceae</taxon>
        <taxon>Chaetomium</taxon>
    </lineage>
</organism>
<dbReference type="Proteomes" id="UP001278766">
    <property type="component" value="Unassembled WGS sequence"/>
</dbReference>
<dbReference type="RefSeq" id="XP_062654584.1">
    <property type="nucleotide sequence ID" value="XM_062800994.1"/>
</dbReference>
<reference evidence="1" key="2">
    <citation type="submission" date="2023-06" db="EMBL/GenBank/DDBJ databases">
        <authorList>
            <consortium name="Lawrence Berkeley National Laboratory"/>
            <person name="Haridas S."/>
            <person name="Hensen N."/>
            <person name="Bonometti L."/>
            <person name="Westerberg I."/>
            <person name="Brannstrom I.O."/>
            <person name="Guillou S."/>
            <person name="Cros-Aarteil S."/>
            <person name="Calhoun S."/>
            <person name="Kuo A."/>
            <person name="Mondo S."/>
            <person name="Pangilinan J."/>
            <person name="Riley R."/>
            <person name="Labutti K."/>
            <person name="Andreopoulos B."/>
            <person name="Lipzen A."/>
            <person name="Chen C."/>
            <person name="Yanf M."/>
            <person name="Daum C."/>
            <person name="Ng V."/>
            <person name="Clum A."/>
            <person name="Steindorff A."/>
            <person name="Ohm R."/>
            <person name="Martin F."/>
            <person name="Silar P."/>
            <person name="Natvig D."/>
            <person name="Lalanne C."/>
            <person name="Gautier V."/>
            <person name="Ament-Velasquez S.L."/>
            <person name="Kruys A."/>
            <person name="Hutchinson M.I."/>
            <person name="Powell A.J."/>
            <person name="Barry K."/>
            <person name="Miller A.N."/>
            <person name="Grigoriev I.V."/>
            <person name="Debuchy R."/>
            <person name="Gladieux P."/>
            <person name="Thoren M.H."/>
            <person name="Johannesson H."/>
        </authorList>
    </citation>
    <scope>NUCLEOTIDE SEQUENCE</scope>
    <source>
        <strain evidence="1">CBS 168.71</strain>
    </source>
</reference>
<name>A0AAE0H6X7_9PEZI</name>